<dbReference type="RefSeq" id="WP_306711879.1">
    <property type="nucleotide sequence ID" value="NZ_JAUJFI010000254.1"/>
</dbReference>
<dbReference type="InterPro" id="IPR008593">
    <property type="entry name" value="Dam_MeTrfase"/>
</dbReference>
<name>A0ABU0WQG8_9PROT</name>
<dbReference type="SUPFAM" id="SSF47413">
    <property type="entry name" value="lambda repressor-like DNA-binding domains"/>
    <property type="match status" value="1"/>
</dbReference>
<evidence type="ECO:0000313" key="2">
    <source>
        <dbReference type="EMBL" id="MDQ2106484.1"/>
    </source>
</evidence>
<comment type="caution">
    <text evidence="2">The sequence shown here is derived from an EMBL/GenBank/DDBJ whole genome shotgun (WGS) entry which is preliminary data.</text>
</comment>
<dbReference type="PROSITE" id="PS50943">
    <property type="entry name" value="HTH_CROC1"/>
    <property type="match status" value="1"/>
</dbReference>
<gene>
    <name evidence="2" type="ORF">QSG27_27595</name>
</gene>
<sequence length="263" mass="27215">LVGADRLAAARARRGWSVPEAAGQAGLTAPTVRLLESGGGRLESLIGLAGAVGVTLRLVEAGAAYLAPGGAGLSSARDGTGRDEWWTPPDLLATIQAALGVVERWDLDPCSPGADVSHVQAARHVTVAEDSLSLPTWGKAGNTAFVNPPFSRVAEFAERCVVEAGRGLRLVLLAPARPGSRWWRENVVSNGVADVAFLGRRLAFGGPSGPRGPAPFDVALVCWGWSEGAADRLAAALPGAWAMPARRVPLAARGARNNVTSLK</sequence>
<dbReference type="InterPro" id="IPR010982">
    <property type="entry name" value="Lambda_DNA-bd_dom_sf"/>
</dbReference>
<dbReference type="EMBL" id="JAUJFI010000254">
    <property type="protein sequence ID" value="MDQ2106484.1"/>
    <property type="molecule type" value="Genomic_DNA"/>
</dbReference>
<feature type="non-terminal residue" evidence="2">
    <location>
        <position position="1"/>
    </location>
</feature>
<dbReference type="Gene3D" id="1.10.260.40">
    <property type="entry name" value="lambda repressor-like DNA-binding domains"/>
    <property type="match status" value="1"/>
</dbReference>
<dbReference type="Proteomes" id="UP001227317">
    <property type="component" value="Unassembled WGS sequence"/>
</dbReference>
<evidence type="ECO:0000313" key="3">
    <source>
        <dbReference type="Proteomes" id="UP001227317"/>
    </source>
</evidence>
<protein>
    <submittedName>
        <fullName evidence="2">DNA N-6-adenine-methyltransferase</fullName>
    </submittedName>
</protein>
<evidence type="ECO:0000259" key="1">
    <source>
        <dbReference type="PROSITE" id="PS50943"/>
    </source>
</evidence>
<reference evidence="2 3" key="1">
    <citation type="submission" date="2023-06" db="EMBL/GenBank/DDBJ databases">
        <title>Azospirillum isscasensis sp.nov, a bacterium isolated from rhizosphere soil of rice.</title>
        <authorList>
            <person name="Wang H."/>
        </authorList>
    </citation>
    <scope>NUCLEOTIDE SEQUENCE [LARGE SCALE GENOMIC DNA]</scope>
    <source>
        <strain evidence="2 3">C340-1</strain>
    </source>
</reference>
<feature type="domain" description="HTH cro/C1-type" evidence="1">
    <location>
        <begin position="7"/>
        <end position="59"/>
    </location>
</feature>
<organism evidence="2 3">
    <name type="scientific">Azospirillum isscasi</name>
    <dbReference type="NCBI Taxonomy" id="3053926"/>
    <lineage>
        <taxon>Bacteria</taxon>
        <taxon>Pseudomonadati</taxon>
        <taxon>Pseudomonadota</taxon>
        <taxon>Alphaproteobacteria</taxon>
        <taxon>Rhodospirillales</taxon>
        <taxon>Azospirillaceae</taxon>
        <taxon>Azospirillum</taxon>
    </lineage>
</organism>
<keyword evidence="3" id="KW-1185">Reference proteome</keyword>
<accession>A0ABU0WQG8</accession>
<proteinExistence type="predicted"/>
<dbReference type="InterPro" id="IPR001387">
    <property type="entry name" value="Cro/C1-type_HTH"/>
</dbReference>
<dbReference type="Pfam" id="PF05869">
    <property type="entry name" value="Dam"/>
    <property type="match status" value="1"/>
</dbReference>